<keyword evidence="1" id="KW-1133">Transmembrane helix</keyword>
<sequence length="187" mass="20916">MDYQPEGQIPVAQASYTLTKEEYQKGRLLVEKRHASLLSAPVFILLGLALFALGVTSFFYEQLSVSSILLAAVLMVLGIFTSAYFASAKPANIMGEADRQYNGSILLKSPKKVTICRDVFSIQDEFEQVRPFYSEQRACMETDDFFLIVADRSGKAYLIPKRVFGEQAEKVSGVLSAAFGNRYRRTK</sequence>
<protein>
    <recommendedName>
        <fullName evidence="4">YcxB family protein</fullName>
    </recommendedName>
</protein>
<proteinExistence type="predicted"/>
<organism evidence="2 3">
    <name type="scientific">Solibaculum intestinale</name>
    <dbReference type="NCBI Taxonomy" id="3133165"/>
    <lineage>
        <taxon>Bacteria</taxon>
        <taxon>Bacillati</taxon>
        <taxon>Bacillota</taxon>
        <taxon>Clostridia</taxon>
        <taxon>Eubacteriales</taxon>
        <taxon>Oscillospiraceae</taxon>
        <taxon>Solibaculum</taxon>
    </lineage>
</organism>
<dbReference type="EMBL" id="JBBMFD010000003">
    <property type="protein sequence ID" value="MEQ2439855.1"/>
    <property type="molecule type" value="Genomic_DNA"/>
</dbReference>
<dbReference type="RefSeq" id="WP_349218121.1">
    <property type="nucleotide sequence ID" value="NZ_JBBMFD010000003.1"/>
</dbReference>
<reference evidence="2 3" key="1">
    <citation type="submission" date="2024-03" db="EMBL/GenBank/DDBJ databases">
        <title>Human intestinal bacterial collection.</title>
        <authorList>
            <person name="Pauvert C."/>
            <person name="Hitch T.C.A."/>
            <person name="Clavel T."/>
        </authorList>
    </citation>
    <scope>NUCLEOTIDE SEQUENCE [LARGE SCALE GENOMIC DNA]</scope>
    <source>
        <strain evidence="2 3">CLA-JM-H44</strain>
    </source>
</reference>
<keyword evidence="1" id="KW-0472">Membrane</keyword>
<dbReference type="Proteomes" id="UP001489509">
    <property type="component" value="Unassembled WGS sequence"/>
</dbReference>
<comment type="caution">
    <text evidence="2">The sequence shown here is derived from an EMBL/GenBank/DDBJ whole genome shotgun (WGS) entry which is preliminary data.</text>
</comment>
<keyword evidence="1" id="KW-0812">Transmembrane</keyword>
<evidence type="ECO:0000313" key="2">
    <source>
        <dbReference type="EMBL" id="MEQ2439855.1"/>
    </source>
</evidence>
<gene>
    <name evidence="2" type="ORF">WMO26_03330</name>
</gene>
<name>A0ABV1DXT3_9FIRM</name>
<evidence type="ECO:0008006" key="4">
    <source>
        <dbReference type="Google" id="ProtNLM"/>
    </source>
</evidence>
<feature type="transmembrane region" description="Helical" evidence="1">
    <location>
        <begin position="37"/>
        <end position="60"/>
    </location>
</feature>
<evidence type="ECO:0000256" key="1">
    <source>
        <dbReference type="SAM" id="Phobius"/>
    </source>
</evidence>
<feature type="transmembrane region" description="Helical" evidence="1">
    <location>
        <begin position="66"/>
        <end position="86"/>
    </location>
</feature>
<keyword evidence="3" id="KW-1185">Reference proteome</keyword>
<accession>A0ABV1DXT3</accession>
<evidence type="ECO:0000313" key="3">
    <source>
        <dbReference type="Proteomes" id="UP001489509"/>
    </source>
</evidence>